<keyword evidence="1" id="KW-0472">Membrane</keyword>
<dbReference type="Pfam" id="PF04341">
    <property type="entry name" value="DUF485"/>
    <property type="match status" value="1"/>
</dbReference>
<comment type="caution">
    <text evidence="2">The sequence shown here is derived from an EMBL/GenBank/DDBJ whole genome shotgun (WGS) entry which is preliminary data.</text>
</comment>
<feature type="transmembrane region" description="Helical" evidence="1">
    <location>
        <begin position="73"/>
        <end position="95"/>
    </location>
</feature>
<dbReference type="Proteomes" id="UP001607069">
    <property type="component" value="Unassembled WGS sequence"/>
</dbReference>
<dbReference type="PANTHER" id="PTHR38441:SF1">
    <property type="entry name" value="MEMBRANE PROTEIN"/>
    <property type="match status" value="1"/>
</dbReference>
<keyword evidence="1" id="KW-0812">Transmembrane</keyword>
<dbReference type="InterPro" id="IPR007436">
    <property type="entry name" value="DUF485"/>
</dbReference>
<dbReference type="PANTHER" id="PTHR38441">
    <property type="entry name" value="INTEGRAL MEMBRANE PROTEIN-RELATED"/>
    <property type="match status" value="1"/>
</dbReference>
<name>A0ABW7HSR0_9ACTN</name>
<evidence type="ECO:0000256" key="1">
    <source>
        <dbReference type="SAM" id="Phobius"/>
    </source>
</evidence>
<gene>
    <name evidence="2" type="ORF">ACG5V6_11985</name>
</gene>
<sequence length="129" mass="14122">MSADRLQQTLDPAGDAEDRMVAMHSDPRFDQLRRSLMRFVLPVSVGFLAWYLLYVLMSAYARDVMATVLFGDVNVALVFGILQFVSTFGIAIMYARYADRKVDPLADDLRAELTGAPAGASAGRTGGRA</sequence>
<dbReference type="RefSeq" id="WP_237878259.1">
    <property type="nucleotide sequence ID" value="NZ_BAABEN010000014.1"/>
</dbReference>
<accession>A0ABW7HSR0</accession>
<evidence type="ECO:0000313" key="2">
    <source>
        <dbReference type="EMBL" id="MFH0248933.1"/>
    </source>
</evidence>
<evidence type="ECO:0000313" key="3">
    <source>
        <dbReference type="Proteomes" id="UP001607069"/>
    </source>
</evidence>
<keyword evidence="3" id="KW-1185">Reference proteome</keyword>
<organism evidence="2 3">
    <name type="scientific">Streptomyces chitinivorans</name>
    <dbReference type="NCBI Taxonomy" id="1257027"/>
    <lineage>
        <taxon>Bacteria</taxon>
        <taxon>Bacillati</taxon>
        <taxon>Actinomycetota</taxon>
        <taxon>Actinomycetes</taxon>
        <taxon>Kitasatosporales</taxon>
        <taxon>Streptomycetaceae</taxon>
        <taxon>Streptomyces</taxon>
    </lineage>
</organism>
<dbReference type="EMBL" id="JBIHMK010000037">
    <property type="protein sequence ID" value="MFH0248933.1"/>
    <property type="molecule type" value="Genomic_DNA"/>
</dbReference>
<reference evidence="2 3" key="1">
    <citation type="submission" date="2024-10" db="EMBL/GenBank/DDBJ databases">
        <authorList>
            <person name="Cho J.-C."/>
        </authorList>
    </citation>
    <scope>NUCLEOTIDE SEQUENCE [LARGE SCALE GENOMIC DNA]</scope>
    <source>
        <strain evidence="2 3">KCTC29696</strain>
    </source>
</reference>
<proteinExistence type="predicted"/>
<keyword evidence="1" id="KW-1133">Transmembrane helix</keyword>
<protein>
    <submittedName>
        <fullName evidence="2">DUF485 domain-containing protein</fullName>
    </submittedName>
</protein>
<feature type="transmembrane region" description="Helical" evidence="1">
    <location>
        <begin position="39"/>
        <end position="61"/>
    </location>
</feature>